<dbReference type="Proteomes" id="UP000811246">
    <property type="component" value="Chromosome 3"/>
</dbReference>
<evidence type="ECO:0000313" key="2">
    <source>
        <dbReference type="Proteomes" id="UP000811246"/>
    </source>
</evidence>
<organism evidence="1 2">
    <name type="scientific">Carya illinoinensis</name>
    <name type="common">Pecan</name>
    <dbReference type="NCBI Taxonomy" id="32201"/>
    <lineage>
        <taxon>Eukaryota</taxon>
        <taxon>Viridiplantae</taxon>
        <taxon>Streptophyta</taxon>
        <taxon>Embryophyta</taxon>
        <taxon>Tracheophyta</taxon>
        <taxon>Spermatophyta</taxon>
        <taxon>Magnoliopsida</taxon>
        <taxon>eudicotyledons</taxon>
        <taxon>Gunneridae</taxon>
        <taxon>Pentapetalae</taxon>
        <taxon>rosids</taxon>
        <taxon>fabids</taxon>
        <taxon>Fagales</taxon>
        <taxon>Juglandaceae</taxon>
        <taxon>Carya</taxon>
    </lineage>
</organism>
<proteinExistence type="predicted"/>
<dbReference type="EMBL" id="CM031827">
    <property type="protein sequence ID" value="KAG6719372.1"/>
    <property type="molecule type" value="Genomic_DNA"/>
</dbReference>
<name>A0A922FFX9_CARIL</name>
<reference evidence="1" key="1">
    <citation type="submission" date="2021-01" db="EMBL/GenBank/DDBJ databases">
        <authorList>
            <person name="Lovell J.T."/>
            <person name="Bentley N."/>
            <person name="Bhattarai G."/>
            <person name="Jenkins J.W."/>
            <person name="Sreedasyam A."/>
            <person name="Alarcon Y."/>
            <person name="Bock C."/>
            <person name="Boston L."/>
            <person name="Carlson J."/>
            <person name="Cervantes K."/>
            <person name="Clermont K."/>
            <person name="Krom N."/>
            <person name="Kubenka K."/>
            <person name="Mamidi S."/>
            <person name="Mattison C."/>
            <person name="Monteros M."/>
            <person name="Pisani C."/>
            <person name="Plott C."/>
            <person name="Rajasekar S."/>
            <person name="Rhein H.S."/>
            <person name="Rohla C."/>
            <person name="Song M."/>
            <person name="Hilaire R.S."/>
            <person name="Shu S."/>
            <person name="Wells L."/>
            <person name="Wang X."/>
            <person name="Webber J."/>
            <person name="Heerema R.J."/>
            <person name="Klein P."/>
            <person name="Conner P."/>
            <person name="Grauke L."/>
            <person name="Grimwood J."/>
            <person name="Schmutz J."/>
            <person name="Randall J.J."/>
        </authorList>
    </citation>
    <scope>NUCLEOTIDE SEQUENCE</scope>
    <source>
        <tissue evidence="1">Leaf</tissue>
    </source>
</reference>
<gene>
    <name evidence="1" type="ORF">I3842_03G002300</name>
</gene>
<comment type="caution">
    <text evidence="1">The sequence shown here is derived from an EMBL/GenBank/DDBJ whole genome shotgun (WGS) entry which is preliminary data.</text>
</comment>
<sequence>MLPFFCLSILIHFYFLKENLYKMTSDELFSFFFFGCCSFYNRHGISCLFFSRKKVLGPFVLIPMKWLLKFEVEEKSQAAELELRARRARAGFEKYNNDSTKKKDVCHTQENK</sequence>
<accession>A0A922FFX9</accession>
<protein>
    <submittedName>
        <fullName evidence="1">Uncharacterized protein</fullName>
    </submittedName>
</protein>
<evidence type="ECO:0000313" key="1">
    <source>
        <dbReference type="EMBL" id="KAG6719372.1"/>
    </source>
</evidence>
<dbReference type="AlphaFoldDB" id="A0A922FFX9"/>